<gene>
    <name evidence="1" type="ORF">COY59_05660</name>
</gene>
<dbReference type="CDD" id="cd02440">
    <property type="entry name" value="AdoMet_MTases"/>
    <property type="match status" value="1"/>
</dbReference>
<dbReference type="AlphaFoldDB" id="A0A2M7RQF7"/>
<reference evidence="2" key="1">
    <citation type="submission" date="2017-09" db="EMBL/GenBank/DDBJ databases">
        <title>Depth-based differentiation of microbial function through sediment-hosted aquifers and enrichment of novel symbionts in the deep terrestrial subsurface.</title>
        <authorList>
            <person name="Probst A.J."/>
            <person name="Ladd B."/>
            <person name="Jarett J.K."/>
            <person name="Geller-Mcgrath D.E."/>
            <person name="Sieber C.M.K."/>
            <person name="Emerson J.B."/>
            <person name="Anantharaman K."/>
            <person name="Thomas B.C."/>
            <person name="Malmstrom R."/>
            <person name="Stieglmeier M."/>
            <person name="Klingl A."/>
            <person name="Woyke T."/>
            <person name="Ryan C.M."/>
            <person name="Banfield J.F."/>
        </authorList>
    </citation>
    <scope>NUCLEOTIDE SEQUENCE [LARGE SCALE GENOMIC DNA]</scope>
</reference>
<dbReference type="SUPFAM" id="SSF53335">
    <property type="entry name" value="S-adenosyl-L-methionine-dependent methyltransferases"/>
    <property type="match status" value="1"/>
</dbReference>
<accession>A0A2M7RQF7</accession>
<comment type="caution">
    <text evidence="1">The sequence shown here is derived from an EMBL/GenBank/DDBJ whole genome shotgun (WGS) entry which is preliminary data.</text>
</comment>
<dbReference type="InterPro" id="IPR029063">
    <property type="entry name" value="SAM-dependent_MTases_sf"/>
</dbReference>
<protein>
    <recommendedName>
        <fullName evidence="3">Class I SAM-dependent methyltransferase</fullName>
    </recommendedName>
</protein>
<dbReference type="Proteomes" id="UP000231069">
    <property type="component" value="Unassembled WGS sequence"/>
</dbReference>
<dbReference type="EMBL" id="PFMK01000096">
    <property type="protein sequence ID" value="PIZ02269.1"/>
    <property type="molecule type" value="Genomic_DNA"/>
</dbReference>
<evidence type="ECO:0000313" key="1">
    <source>
        <dbReference type="EMBL" id="PIZ02269.1"/>
    </source>
</evidence>
<sequence>MKNECRICNSINIRSMYDVGSYLLCRCNNCRVVYINPIPSNKIIRKSNKDEYETIKVERAYIKMRHTFFNRARIYIKRLKSFRTRGRLLDIGCGYGYYLSIFKQNGYNSEGIDVSSRAIKYAKETMNQRCIKGNFSKYKFKKNCYDVVTIIDTIEHFSNPNNIINKINNILRKDGILVIQTPNYDSLISKLTKDKWFWLLIPQHIYLFSPKSICYILSKNNFRILNMSTWDDWNEFINNILQINRINNIGKYKIIYKILTKILKLFYPMSVLWNKLYLGGEILVYAQKKY</sequence>
<dbReference type="Pfam" id="PF13489">
    <property type="entry name" value="Methyltransf_23"/>
    <property type="match status" value="1"/>
</dbReference>
<name>A0A2M7RQF7_9BACT</name>
<dbReference type="PANTHER" id="PTHR43861">
    <property type="entry name" value="TRANS-ACONITATE 2-METHYLTRANSFERASE-RELATED"/>
    <property type="match status" value="1"/>
</dbReference>
<organism evidence="1 2">
    <name type="scientific">Candidatus Gottesmanbacteria bacterium CG_4_10_14_0_8_um_filter_37_24</name>
    <dbReference type="NCBI Taxonomy" id="1974574"/>
    <lineage>
        <taxon>Bacteria</taxon>
        <taxon>Candidatus Gottesmaniibacteriota</taxon>
    </lineage>
</organism>
<dbReference type="Gene3D" id="3.40.50.150">
    <property type="entry name" value="Vaccinia Virus protein VP39"/>
    <property type="match status" value="1"/>
</dbReference>
<evidence type="ECO:0008006" key="3">
    <source>
        <dbReference type="Google" id="ProtNLM"/>
    </source>
</evidence>
<evidence type="ECO:0000313" key="2">
    <source>
        <dbReference type="Proteomes" id="UP000231069"/>
    </source>
</evidence>
<dbReference type="PANTHER" id="PTHR43861:SF6">
    <property type="entry name" value="METHYLTRANSFERASE TYPE 11"/>
    <property type="match status" value="1"/>
</dbReference>
<proteinExistence type="predicted"/>